<evidence type="ECO:0000313" key="5">
    <source>
        <dbReference type="EMBL" id="KAF0693767.1"/>
    </source>
</evidence>
<feature type="domain" description="Glycosyltransferase family 28 N-terminal" evidence="3">
    <location>
        <begin position="715"/>
        <end position="835"/>
    </location>
</feature>
<dbReference type="InterPro" id="IPR010610">
    <property type="entry name" value="EryCIII-like_C"/>
</dbReference>
<feature type="region of interest" description="Disordered" evidence="2">
    <location>
        <begin position="632"/>
        <end position="658"/>
    </location>
</feature>
<proteinExistence type="predicted"/>
<keyword evidence="1" id="KW-0808">Transferase</keyword>
<evidence type="ECO:0000259" key="3">
    <source>
        <dbReference type="Pfam" id="PF03033"/>
    </source>
</evidence>
<keyword evidence="7" id="KW-1185">Reference proteome</keyword>
<dbReference type="CDD" id="cd03784">
    <property type="entry name" value="GT1_Gtf-like"/>
    <property type="match status" value="1"/>
</dbReference>
<dbReference type="InterPro" id="IPR004276">
    <property type="entry name" value="GlycoTrans_28_N"/>
</dbReference>
<dbReference type="Proteomes" id="UP000332933">
    <property type="component" value="Unassembled WGS sequence"/>
</dbReference>
<dbReference type="EMBL" id="VJMH01005645">
    <property type="protein sequence ID" value="KAF0693767.1"/>
    <property type="molecule type" value="Genomic_DNA"/>
</dbReference>
<organism evidence="6 7">
    <name type="scientific">Aphanomyces stellatus</name>
    <dbReference type="NCBI Taxonomy" id="120398"/>
    <lineage>
        <taxon>Eukaryota</taxon>
        <taxon>Sar</taxon>
        <taxon>Stramenopiles</taxon>
        <taxon>Oomycota</taxon>
        <taxon>Saprolegniomycetes</taxon>
        <taxon>Saprolegniales</taxon>
        <taxon>Verrucalvaceae</taxon>
        <taxon>Aphanomyces</taxon>
    </lineage>
</organism>
<dbReference type="OrthoDB" id="5835829at2759"/>
<dbReference type="GO" id="GO:0005975">
    <property type="term" value="P:carbohydrate metabolic process"/>
    <property type="evidence" value="ECO:0007669"/>
    <property type="project" value="InterPro"/>
</dbReference>
<dbReference type="Pfam" id="PF06722">
    <property type="entry name" value="EryCIII-like_C"/>
    <property type="match status" value="1"/>
</dbReference>
<evidence type="ECO:0000259" key="4">
    <source>
        <dbReference type="Pfam" id="PF06722"/>
    </source>
</evidence>
<evidence type="ECO:0000313" key="6">
    <source>
        <dbReference type="EMBL" id="VFT92075.1"/>
    </source>
</evidence>
<reference evidence="6 7" key="1">
    <citation type="submission" date="2019-03" db="EMBL/GenBank/DDBJ databases">
        <authorList>
            <person name="Gaulin E."/>
            <person name="Dumas B."/>
        </authorList>
    </citation>
    <scope>NUCLEOTIDE SEQUENCE [LARGE SCALE GENOMIC DNA]</scope>
    <source>
        <strain evidence="6">CBS 568.67</strain>
    </source>
</reference>
<gene>
    <name evidence="6" type="primary">Aste57867_15266</name>
    <name evidence="5" type="ORF">As57867_015210</name>
    <name evidence="6" type="ORF">ASTE57867_15266</name>
</gene>
<name>A0A485L4K0_9STRA</name>
<dbReference type="AlphaFoldDB" id="A0A485L4K0"/>
<sequence>MQICIMIVGTHGDVAPFVGIGKRLQKDGHRVRLATHAVYRGFVENNGLEFYPLGGDPKELSGFMVKTGGSIVPLNYDVLAHDLPKNVAMIDEILHSTWPAVSSPDPEGDPTLAPFRAQAIISNPVTYGHIHVAEKLGVPLHIMFPQPWVPTQEFPHPLSQLPYTGKRQKRNSTSYHIVDWLMWTGTERLVNRFRVEVLGLRKIRKGDGGRSLLLDWNIPHSFMWSEHLVPSPPDWDPELYDVIGTVTEAATVASSYTPSPELKTFLESGAAPIFVGFGSMVIADPGATTKMIVDAAVAAHVRVLIQSSWSDMTQGGKITIPDNVIVIGNCPHDWLMPQMAAVVHHGGAGTTAAGLLAGKPTFIVPFFGDQPFWGWAVERAGVGVHPCPIADLSTEKLTAAFQQLVSREMLAKARALQAKMQREDGIGNAVRSFYRHLPKMQCAFTPEHVATKWLDDDKVAVCDGCAFVLRERTSQPIVDYHAAEYGIKGPASALEGISNGAGAFMHELSGAMKDLVAKPVRGMKEDGLKGAGLGFAKGVGSLVLRPFQGVAQFVDHVAVGAYNQNPAHKRAQPRLDERMALHKDVDLKSTASYVDVSLSPQDKAKAEQILQGLRDHQSIEDIRESWTLTELEAIEESPLSPPPTKLSPDEDEGDDSISPLSEFLHSTSHGTFHMGSLGPDKATHVRRAFSRRYSSQFAVVRDDWEDLTIPLKLQIALLVVGTASDVEAFVAVGKSLVGDGHRVRVAAAPRFREFIQSNGLEFCSLAGNPTSGQEHMATLASGQGVTHETWTDLYAFAVSTWRAVKSQGFRADAIIAHPDVGFHQHLAERLGAPLHLLSGIPYSPTADMPHPLIETMAHETQQNNYFSYTAVQKVLWAAVKDVVNRFRVNELKLEPWTTQFHPAWWKWRIPVSYYWSSLLLSKREDWGDEVDVVGFLQLEDQPPYTPPPALESFLATSGLRRLFVTLPTMNLNLLIAMVEKILDSDPLLQVVIQRIDDDDACEPMFLSDRLVVVDGSVNLTWLFDKIDAVIHQAQDPRMLSLLQQQKPSVAVPVTGIEKQWARHLCEMDHETHLPPVDLEAIAGNNMAFSALVTSLLDRVSDSPLSSSFWSRSISFETNQAVRRTVSSFYKQLPIEAMKCDVLPTKLARVVDTEYNLKLSYEVAYLANKAGSHEILKYTPVQYSLEQLPQVAAKQPINRRRRSTIKDAMMLGGMPPMAPVLGSEISVPSVPIDMSAFWTTRAQEIAFRQRINAAYDAYVASK</sequence>
<feature type="domain" description="Glycosyltransferase family 28 N-terminal" evidence="3">
    <location>
        <begin position="3"/>
        <end position="59"/>
    </location>
</feature>
<dbReference type="SUPFAM" id="SSF53756">
    <property type="entry name" value="UDP-Glycosyltransferase/glycogen phosphorylase"/>
    <property type="match status" value="2"/>
</dbReference>
<dbReference type="Pfam" id="PF03033">
    <property type="entry name" value="Glyco_transf_28"/>
    <property type="match status" value="2"/>
</dbReference>
<dbReference type="InterPro" id="IPR050426">
    <property type="entry name" value="Glycosyltransferase_28"/>
</dbReference>
<evidence type="ECO:0000256" key="1">
    <source>
        <dbReference type="ARBA" id="ARBA00022679"/>
    </source>
</evidence>
<protein>
    <submittedName>
        <fullName evidence="6">Aste57867_15266 protein</fullName>
    </submittedName>
</protein>
<dbReference type="GO" id="GO:0016906">
    <property type="term" value="F:sterol 3-beta-glucosyltransferase activity"/>
    <property type="evidence" value="ECO:0007669"/>
    <property type="project" value="UniProtKB-ARBA"/>
</dbReference>
<dbReference type="InterPro" id="IPR002213">
    <property type="entry name" value="UDP_glucos_trans"/>
</dbReference>
<feature type="domain" description="Erythromycin biosynthesis protein CIII-like C-terminal" evidence="4">
    <location>
        <begin position="318"/>
        <end position="411"/>
    </location>
</feature>
<evidence type="ECO:0000313" key="7">
    <source>
        <dbReference type="Proteomes" id="UP000332933"/>
    </source>
</evidence>
<dbReference type="FunFam" id="3.40.50.2000:FF:000009">
    <property type="entry name" value="Sterol 3-beta-glucosyltransferase UGT80A2"/>
    <property type="match status" value="1"/>
</dbReference>
<dbReference type="PANTHER" id="PTHR48050:SF13">
    <property type="entry name" value="STEROL 3-BETA-GLUCOSYLTRANSFERASE UGT80A2"/>
    <property type="match status" value="1"/>
</dbReference>
<dbReference type="EMBL" id="CAADRA010005666">
    <property type="protein sequence ID" value="VFT92075.1"/>
    <property type="molecule type" value="Genomic_DNA"/>
</dbReference>
<evidence type="ECO:0000256" key="2">
    <source>
        <dbReference type="SAM" id="MobiDB-lite"/>
    </source>
</evidence>
<dbReference type="Gene3D" id="3.40.50.2000">
    <property type="entry name" value="Glycogen Phosphorylase B"/>
    <property type="match status" value="3"/>
</dbReference>
<reference evidence="5" key="2">
    <citation type="submission" date="2019-06" db="EMBL/GenBank/DDBJ databases">
        <title>Genomics analysis of Aphanomyces spp. identifies a new class of oomycete effector associated with host adaptation.</title>
        <authorList>
            <person name="Gaulin E."/>
        </authorList>
    </citation>
    <scope>NUCLEOTIDE SEQUENCE</scope>
    <source>
        <strain evidence="5">CBS 578.67</strain>
    </source>
</reference>
<dbReference type="PANTHER" id="PTHR48050">
    <property type="entry name" value="STEROL 3-BETA-GLUCOSYLTRANSFERASE"/>
    <property type="match status" value="1"/>
</dbReference>
<dbReference type="FunFam" id="3.40.50.2000:FF:000163">
    <property type="entry name" value="Sterol 3-beta-glucosyltransferase"/>
    <property type="match status" value="1"/>
</dbReference>
<accession>A0A485L4K0</accession>